<evidence type="ECO:0000256" key="2">
    <source>
        <dbReference type="SAM" id="Phobius"/>
    </source>
</evidence>
<sequence>MISVVLNRLSKDPMTTPGFGNNSFSERPSPSPASALPASDPSEQRNNVPIICAIAILIALTISGLIIWNDVRSTSQEVPTNGQSSDAAPMTMESETESDADTSEDDVSGKASASEDAPQESADTADVPPGLTAAGWSDVPEARCQQGEEMVFAAASADDDSHIVICESKDSLFYRGIWSSGAAFGPAKGEGTDFSVAILDPTSGADTGSVLTIRGEHYDIDGKAGDFDVYWPK</sequence>
<feature type="compositionally biased region" description="Polar residues" evidence="1">
    <location>
        <begin position="75"/>
        <end position="86"/>
    </location>
</feature>
<dbReference type="EMBL" id="LS483460">
    <property type="protein sequence ID" value="SQI00404.1"/>
    <property type="molecule type" value="Genomic_DNA"/>
</dbReference>
<protein>
    <submittedName>
        <fullName evidence="3">Uncharacterized protein</fullName>
    </submittedName>
</protein>
<reference evidence="3 4" key="1">
    <citation type="submission" date="2018-06" db="EMBL/GenBank/DDBJ databases">
        <authorList>
            <consortium name="Pathogen Informatics"/>
            <person name="Doyle S."/>
        </authorList>
    </citation>
    <scope>NUCLEOTIDE SEQUENCE [LARGE SCALE GENOMIC DNA]</scope>
    <source>
        <strain evidence="3 4">NCTC10288</strain>
    </source>
</reference>
<name>A0A2X4UQP7_9CORY</name>
<gene>
    <name evidence="3" type="ORF">NCTC10288_01715</name>
</gene>
<dbReference type="AlphaFoldDB" id="A0A2X4UQP7"/>
<evidence type="ECO:0000256" key="1">
    <source>
        <dbReference type="SAM" id="MobiDB-lite"/>
    </source>
</evidence>
<feature type="compositionally biased region" description="Acidic residues" evidence="1">
    <location>
        <begin position="94"/>
        <end position="106"/>
    </location>
</feature>
<keyword evidence="2" id="KW-0472">Membrane</keyword>
<feature type="region of interest" description="Disordered" evidence="1">
    <location>
        <begin position="1"/>
        <end position="42"/>
    </location>
</feature>
<dbReference type="RefSeq" id="WP_231913697.1">
    <property type="nucleotide sequence ID" value="NZ_CP065689.1"/>
</dbReference>
<proteinExistence type="predicted"/>
<organism evidence="3 4">
    <name type="scientific">Corynebacterium minutissimum</name>
    <dbReference type="NCBI Taxonomy" id="38301"/>
    <lineage>
        <taxon>Bacteria</taxon>
        <taxon>Bacillati</taxon>
        <taxon>Actinomycetota</taxon>
        <taxon>Actinomycetes</taxon>
        <taxon>Mycobacteriales</taxon>
        <taxon>Corynebacteriaceae</taxon>
        <taxon>Corynebacterium</taxon>
    </lineage>
</organism>
<evidence type="ECO:0000313" key="4">
    <source>
        <dbReference type="Proteomes" id="UP000249264"/>
    </source>
</evidence>
<evidence type="ECO:0000313" key="3">
    <source>
        <dbReference type="EMBL" id="SQI00404.1"/>
    </source>
</evidence>
<feature type="region of interest" description="Disordered" evidence="1">
    <location>
        <begin position="75"/>
        <end position="136"/>
    </location>
</feature>
<keyword evidence="2" id="KW-0812">Transmembrane</keyword>
<feature type="transmembrane region" description="Helical" evidence="2">
    <location>
        <begin position="48"/>
        <end position="68"/>
    </location>
</feature>
<dbReference type="GeneID" id="70783604"/>
<accession>A0A2X4UQP7</accession>
<dbReference type="KEGG" id="cmin:NCTC10288_01715"/>
<dbReference type="STRING" id="38301.NX84_05095"/>
<feature type="compositionally biased region" description="Low complexity" evidence="1">
    <location>
        <begin position="32"/>
        <end position="41"/>
    </location>
</feature>
<dbReference type="Proteomes" id="UP000249264">
    <property type="component" value="Chromosome 1"/>
</dbReference>
<keyword evidence="2" id="KW-1133">Transmembrane helix</keyword>